<comment type="subcellular location">
    <subcellularLocation>
        <location evidence="1 7">Cell membrane</location>
        <topology evidence="1 7">Multi-pass membrane protein</topology>
    </subcellularLocation>
</comment>
<dbReference type="RefSeq" id="WP_014187154.1">
    <property type="nucleotide sequence ID" value="NC_016584.1"/>
</dbReference>
<dbReference type="SUPFAM" id="SSF161098">
    <property type="entry name" value="MetI-like"/>
    <property type="match status" value="1"/>
</dbReference>
<keyword evidence="5 7" id="KW-1133">Transmembrane helix</keyword>
<dbReference type="GO" id="GO:0042918">
    <property type="term" value="P:alkanesulfonate transmembrane transport"/>
    <property type="evidence" value="ECO:0007669"/>
    <property type="project" value="UniProtKB-ARBA"/>
</dbReference>
<dbReference type="Gene3D" id="1.10.3720.10">
    <property type="entry name" value="MetI-like"/>
    <property type="match status" value="1"/>
</dbReference>
<evidence type="ECO:0000256" key="5">
    <source>
        <dbReference type="ARBA" id="ARBA00022989"/>
    </source>
</evidence>
<evidence type="ECO:0000256" key="1">
    <source>
        <dbReference type="ARBA" id="ARBA00004651"/>
    </source>
</evidence>
<reference evidence="10" key="1">
    <citation type="submission" date="2011-11" db="EMBL/GenBank/DDBJ databases">
        <title>Complete sequence of Desulfosporosinus orientis DSM 765.</title>
        <authorList>
            <person name="Lucas S."/>
            <person name="Han J."/>
            <person name="Lapidus A."/>
            <person name="Cheng J.-F."/>
            <person name="Goodwin L."/>
            <person name="Pitluck S."/>
            <person name="Peters L."/>
            <person name="Ovchinnikova G."/>
            <person name="Teshima H."/>
            <person name="Detter J.C."/>
            <person name="Han C."/>
            <person name="Tapia R."/>
            <person name="Land M."/>
            <person name="Hauser L."/>
            <person name="Kyrpides N."/>
            <person name="Ivanova N."/>
            <person name="Pagani I."/>
            <person name="Pester M."/>
            <person name="Spring S."/>
            <person name="Ollivier B."/>
            <person name="Rattei T."/>
            <person name="Klenk H.-P."/>
            <person name="Wagner M."/>
            <person name="Loy A."/>
            <person name="Woyke T."/>
        </authorList>
    </citation>
    <scope>NUCLEOTIDE SEQUENCE [LARGE SCALE GENOMIC DNA]</scope>
    <source>
        <strain evidence="10">ATCC 19365 / DSM 765 / NCIMB 8382 / VKM B-1628</strain>
    </source>
</reference>
<dbReference type="PANTHER" id="PTHR30151:SF38">
    <property type="entry name" value="ALIPHATIC SULFONATES TRANSPORT PERMEASE PROTEIN SSUC-RELATED"/>
    <property type="match status" value="1"/>
</dbReference>
<dbReference type="Proteomes" id="UP000006346">
    <property type="component" value="Chromosome"/>
</dbReference>
<dbReference type="PROSITE" id="PS50928">
    <property type="entry name" value="ABC_TM1"/>
    <property type="match status" value="1"/>
</dbReference>
<reference evidence="9 10" key="2">
    <citation type="journal article" date="2012" name="J. Bacteriol.">
        <title>Complete genome sequences of Desulfosporosinus orientis DSM765T, Desulfosporosinus youngiae DSM17734T, Desulfosporosinus meridiei DSM13257T, and Desulfosporosinus acidiphilus DSM22704T.</title>
        <authorList>
            <person name="Pester M."/>
            <person name="Brambilla E."/>
            <person name="Alazard D."/>
            <person name="Rattei T."/>
            <person name="Weinmaier T."/>
            <person name="Han J."/>
            <person name="Lucas S."/>
            <person name="Lapidus A."/>
            <person name="Cheng J.F."/>
            <person name="Goodwin L."/>
            <person name="Pitluck S."/>
            <person name="Peters L."/>
            <person name="Ovchinnikova G."/>
            <person name="Teshima H."/>
            <person name="Detter J.C."/>
            <person name="Han C.S."/>
            <person name="Tapia R."/>
            <person name="Land M.L."/>
            <person name="Hauser L."/>
            <person name="Kyrpides N.C."/>
            <person name="Ivanova N.N."/>
            <person name="Pagani I."/>
            <person name="Huntmann M."/>
            <person name="Wei C.L."/>
            <person name="Davenport K.W."/>
            <person name="Daligault H."/>
            <person name="Chain P.S."/>
            <person name="Chen A."/>
            <person name="Mavromatis K."/>
            <person name="Markowitz V."/>
            <person name="Szeto E."/>
            <person name="Mikhailova N."/>
            <person name="Pati A."/>
            <person name="Wagner M."/>
            <person name="Woyke T."/>
            <person name="Ollivier B."/>
            <person name="Klenk H.P."/>
            <person name="Spring S."/>
            <person name="Loy A."/>
        </authorList>
    </citation>
    <scope>NUCLEOTIDE SEQUENCE [LARGE SCALE GENOMIC DNA]</scope>
    <source>
        <strain evidence="10">ATCC 19365 / DSM 765 / NCIMB 8382 / VKM B-1628</strain>
    </source>
</reference>
<feature type="transmembrane region" description="Helical" evidence="7">
    <location>
        <begin position="98"/>
        <end position="119"/>
    </location>
</feature>
<evidence type="ECO:0000256" key="6">
    <source>
        <dbReference type="ARBA" id="ARBA00023136"/>
    </source>
</evidence>
<feature type="domain" description="ABC transmembrane type-1" evidence="8">
    <location>
        <begin position="59"/>
        <end position="239"/>
    </location>
</feature>
<dbReference type="AlphaFoldDB" id="G7WJ36"/>
<dbReference type="Pfam" id="PF00528">
    <property type="entry name" value="BPD_transp_1"/>
    <property type="match status" value="1"/>
</dbReference>
<dbReference type="InterPro" id="IPR000515">
    <property type="entry name" value="MetI-like"/>
</dbReference>
<proteinExistence type="inferred from homology"/>
<feature type="transmembrane region" description="Helical" evidence="7">
    <location>
        <begin position="63"/>
        <end position="86"/>
    </location>
</feature>
<gene>
    <name evidence="9" type="ordered locus">Desor_4951</name>
</gene>
<dbReference type="KEGG" id="dor:Desor_4951"/>
<name>G7WJ36_DESOD</name>
<dbReference type="STRING" id="768706.Desor_4951"/>
<keyword evidence="6 7" id="KW-0472">Membrane</keyword>
<keyword evidence="10" id="KW-1185">Reference proteome</keyword>
<keyword evidence="3" id="KW-1003">Cell membrane</keyword>
<evidence type="ECO:0000256" key="3">
    <source>
        <dbReference type="ARBA" id="ARBA00022475"/>
    </source>
</evidence>
<feature type="transmembrane region" description="Helical" evidence="7">
    <location>
        <begin position="12"/>
        <end position="31"/>
    </location>
</feature>
<feature type="transmembrane region" description="Helical" evidence="7">
    <location>
        <begin position="165"/>
        <end position="186"/>
    </location>
</feature>
<dbReference type="EMBL" id="CP003108">
    <property type="protein sequence ID" value="AET70348.1"/>
    <property type="molecule type" value="Genomic_DNA"/>
</dbReference>
<dbReference type="InterPro" id="IPR035906">
    <property type="entry name" value="MetI-like_sf"/>
</dbReference>
<dbReference type="eggNOG" id="COG0600">
    <property type="taxonomic scope" value="Bacteria"/>
</dbReference>
<evidence type="ECO:0000313" key="9">
    <source>
        <dbReference type="EMBL" id="AET70348.1"/>
    </source>
</evidence>
<protein>
    <submittedName>
        <fullName evidence="9">ABC-type nitrate/sulfonate/bicarbonate transport system, permease component</fullName>
    </submittedName>
</protein>
<accession>G7WJ36</accession>
<evidence type="ECO:0000256" key="7">
    <source>
        <dbReference type="RuleBase" id="RU363032"/>
    </source>
</evidence>
<dbReference type="OrthoDB" id="9796361at2"/>
<dbReference type="HOGENOM" id="CLU_046113_1_2_9"/>
<evidence type="ECO:0000259" key="8">
    <source>
        <dbReference type="PROSITE" id="PS50928"/>
    </source>
</evidence>
<evidence type="ECO:0000313" key="10">
    <source>
        <dbReference type="Proteomes" id="UP000006346"/>
    </source>
</evidence>
<keyword evidence="4 7" id="KW-0812">Transmembrane</keyword>
<dbReference type="PANTHER" id="PTHR30151">
    <property type="entry name" value="ALKANE SULFONATE ABC TRANSPORTER-RELATED, MEMBRANE SUBUNIT"/>
    <property type="match status" value="1"/>
</dbReference>
<feature type="transmembrane region" description="Helical" evidence="7">
    <location>
        <begin position="125"/>
        <end position="144"/>
    </location>
</feature>
<dbReference type="GO" id="GO:0005886">
    <property type="term" value="C:plasma membrane"/>
    <property type="evidence" value="ECO:0007669"/>
    <property type="project" value="UniProtKB-SubCell"/>
</dbReference>
<keyword evidence="2 7" id="KW-0813">Transport</keyword>
<organism evidence="9 10">
    <name type="scientific">Desulfosporosinus orientis (strain ATCC 19365 / DSM 765 / NCIMB 8382 / VKM B-1628 / Singapore I)</name>
    <name type="common">Desulfotomaculum orientis</name>
    <dbReference type="NCBI Taxonomy" id="768706"/>
    <lineage>
        <taxon>Bacteria</taxon>
        <taxon>Bacillati</taxon>
        <taxon>Bacillota</taxon>
        <taxon>Clostridia</taxon>
        <taxon>Eubacteriales</taxon>
        <taxon>Desulfitobacteriaceae</taxon>
        <taxon>Desulfosporosinus</taxon>
    </lineage>
</organism>
<dbReference type="FunFam" id="1.10.3720.10:FF:000003">
    <property type="entry name" value="Aliphatic sulfonate ABC transporter permease"/>
    <property type="match status" value="1"/>
</dbReference>
<comment type="similarity">
    <text evidence="7">Belongs to the binding-protein-dependent transport system permease family.</text>
</comment>
<feature type="transmembrane region" description="Helical" evidence="7">
    <location>
        <begin position="221"/>
        <end position="238"/>
    </location>
</feature>
<sequence length="257" mass="28641">MLKQVKIRLQGVILPLAIILIWQLVSNYGMVNSYILPSPHHIYFRCIQLIENGSLQQNILASLIRVVIGFLTALLLSIPLGIILGLNQRVKLLLNPILSFFQQIPGIALIPIFILWLGIDETSKIAIIVYSAIFPILLNTINGIETTDKNLIEVAIINGISKVGLAYRVYLPSMLPSLFVGMRLGLSYCWRSLVAVELLGASKGLGYLIQQGRELAQPETMFLGVFIIGLIGMSFDNVSKGFEKKIIRFKSNDYKED</sequence>
<dbReference type="CDD" id="cd06261">
    <property type="entry name" value="TM_PBP2"/>
    <property type="match status" value="1"/>
</dbReference>
<evidence type="ECO:0000256" key="4">
    <source>
        <dbReference type="ARBA" id="ARBA00022692"/>
    </source>
</evidence>
<evidence type="ECO:0000256" key="2">
    <source>
        <dbReference type="ARBA" id="ARBA00022448"/>
    </source>
</evidence>
<dbReference type="PATRIC" id="fig|768706.3.peg.5032"/>